<evidence type="ECO:0000256" key="3">
    <source>
        <dbReference type="ARBA" id="ARBA00022692"/>
    </source>
</evidence>
<dbReference type="SUPFAM" id="SSF54768">
    <property type="entry name" value="dsRNA-binding domain-like"/>
    <property type="match status" value="1"/>
</dbReference>
<evidence type="ECO:0000256" key="7">
    <source>
        <dbReference type="ARBA" id="ARBA00023172"/>
    </source>
</evidence>
<comment type="similarity">
    <text evidence="2">Belongs to the RAD52 family.</text>
</comment>
<dbReference type="GO" id="GO:0003697">
    <property type="term" value="F:single-stranded DNA binding"/>
    <property type="evidence" value="ECO:0007669"/>
    <property type="project" value="UniProtKB-ARBA"/>
</dbReference>
<dbReference type="GO" id="GO:0006312">
    <property type="term" value="P:mitotic recombination"/>
    <property type="evidence" value="ECO:0007669"/>
    <property type="project" value="TreeGrafter"/>
</dbReference>
<keyword evidence="13" id="KW-1185">Reference proteome</keyword>
<feature type="region of interest" description="Disordered" evidence="11">
    <location>
        <begin position="286"/>
        <end position="379"/>
    </location>
</feature>
<keyword evidence="6 9" id="KW-0472">Membrane</keyword>
<keyword evidence="5" id="KW-1133">Transmembrane helix</keyword>
<dbReference type="PANTHER" id="PTHR12132:SF1">
    <property type="entry name" value="DNA REPAIR PROTEIN RAD52 HOMOLOG"/>
    <property type="match status" value="1"/>
</dbReference>
<dbReference type="GO" id="GO:0045002">
    <property type="term" value="P:double-strand break repair via single-strand annealing"/>
    <property type="evidence" value="ECO:0007669"/>
    <property type="project" value="TreeGrafter"/>
</dbReference>
<evidence type="ECO:0000256" key="4">
    <source>
        <dbReference type="ARBA" id="ARBA00022763"/>
    </source>
</evidence>
<comment type="subcellular location">
    <subcellularLocation>
        <location evidence="1">Membrane</location>
        <topology evidence="1">Multi-pass membrane protein</topology>
    </subcellularLocation>
</comment>
<dbReference type="Pfam" id="PF00153">
    <property type="entry name" value="Mito_carr"/>
    <property type="match status" value="3"/>
</dbReference>
<dbReference type="InterPro" id="IPR018108">
    <property type="entry name" value="MCP_transmembrane"/>
</dbReference>
<dbReference type="Proteomes" id="UP000242770">
    <property type="component" value="Unassembled WGS sequence"/>
</dbReference>
<feature type="compositionally biased region" description="Pro residues" evidence="11">
    <location>
        <begin position="305"/>
        <end position="319"/>
    </location>
</feature>
<feature type="compositionally biased region" description="Basic and acidic residues" evidence="11">
    <location>
        <begin position="294"/>
        <end position="304"/>
    </location>
</feature>
<keyword evidence="3 9" id="KW-0812">Transmembrane</keyword>
<dbReference type="PANTHER" id="PTHR12132">
    <property type="entry name" value="DNA REPAIR AND RECOMBINATION PROTEIN RAD52, RAD59"/>
    <property type="match status" value="1"/>
</dbReference>
<feature type="repeat" description="Solcar" evidence="9">
    <location>
        <begin position="728"/>
        <end position="821"/>
    </location>
</feature>
<keyword evidence="8" id="KW-0234">DNA repair</keyword>
<dbReference type="PROSITE" id="PS50920">
    <property type="entry name" value="SOLCAR"/>
    <property type="match status" value="3"/>
</dbReference>
<dbReference type="SUPFAM" id="SSF103506">
    <property type="entry name" value="Mitochondrial carrier"/>
    <property type="match status" value="1"/>
</dbReference>
<organism evidence="12 13">
    <name type="scientific">Sporisorium scitamineum</name>
    <dbReference type="NCBI Taxonomy" id="49012"/>
    <lineage>
        <taxon>Eukaryota</taxon>
        <taxon>Fungi</taxon>
        <taxon>Dikarya</taxon>
        <taxon>Basidiomycota</taxon>
        <taxon>Ustilaginomycotina</taxon>
        <taxon>Ustilaginomycetes</taxon>
        <taxon>Ustilaginales</taxon>
        <taxon>Ustilaginaceae</taxon>
        <taxon>Sporisorium</taxon>
    </lineage>
</organism>
<evidence type="ECO:0000256" key="8">
    <source>
        <dbReference type="ARBA" id="ARBA00023204"/>
    </source>
</evidence>
<accession>A0A0F7RXP2</accession>
<feature type="non-terminal residue" evidence="12">
    <location>
        <position position="966"/>
    </location>
</feature>
<evidence type="ECO:0000313" key="12">
    <source>
        <dbReference type="EMBL" id="CDR99407.1"/>
    </source>
</evidence>
<evidence type="ECO:0000256" key="11">
    <source>
        <dbReference type="SAM" id="MobiDB-lite"/>
    </source>
</evidence>
<dbReference type="GO" id="GO:0000724">
    <property type="term" value="P:double-strand break repair via homologous recombination"/>
    <property type="evidence" value="ECO:0007669"/>
    <property type="project" value="TreeGrafter"/>
</dbReference>
<dbReference type="InterPro" id="IPR023395">
    <property type="entry name" value="MCP_dom_sf"/>
</dbReference>
<evidence type="ECO:0000313" key="13">
    <source>
        <dbReference type="Proteomes" id="UP000242770"/>
    </source>
</evidence>
<evidence type="ECO:0000256" key="5">
    <source>
        <dbReference type="ARBA" id="ARBA00022989"/>
    </source>
</evidence>
<dbReference type="InterPro" id="IPR042525">
    <property type="entry name" value="Rad52_Rad59_Rad22_sf"/>
</dbReference>
<dbReference type="InterPro" id="IPR041247">
    <property type="entry name" value="Rad52_fam"/>
</dbReference>
<dbReference type="GO" id="GO:0016020">
    <property type="term" value="C:membrane"/>
    <property type="evidence" value="ECO:0007669"/>
    <property type="project" value="UniProtKB-SubCell"/>
</dbReference>
<keyword evidence="4" id="KW-0227">DNA damage</keyword>
<keyword evidence="10" id="KW-0175">Coiled coil</keyword>
<dbReference type="Pfam" id="PF04098">
    <property type="entry name" value="Rad52_Rad22"/>
    <property type="match status" value="1"/>
</dbReference>
<feature type="region of interest" description="Disordered" evidence="11">
    <location>
        <begin position="17"/>
        <end position="38"/>
    </location>
</feature>
<dbReference type="FunFam" id="3.30.390.80:FF:000001">
    <property type="entry name" value="DNA repair protein RAD52 homolog"/>
    <property type="match status" value="1"/>
</dbReference>
<proteinExistence type="inferred from homology"/>
<feature type="compositionally biased region" description="Low complexity" evidence="11">
    <location>
        <begin position="320"/>
        <end position="329"/>
    </location>
</feature>
<dbReference type="GO" id="GO:0005634">
    <property type="term" value="C:nucleus"/>
    <property type="evidence" value="ECO:0007669"/>
    <property type="project" value="TreeGrafter"/>
</dbReference>
<evidence type="ECO:0000256" key="6">
    <source>
        <dbReference type="ARBA" id="ARBA00023136"/>
    </source>
</evidence>
<protein>
    <submittedName>
        <fullName evidence="12">Uncharacterized protein</fullName>
    </submittedName>
</protein>
<evidence type="ECO:0000256" key="10">
    <source>
        <dbReference type="SAM" id="Coils"/>
    </source>
</evidence>
<evidence type="ECO:0000256" key="9">
    <source>
        <dbReference type="PROSITE-ProRule" id="PRU00282"/>
    </source>
</evidence>
<keyword evidence="7" id="KW-0233">DNA recombination</keyword>
<feature type="repeat" description="Solcar" evidence="9">
    <location>
        <begin position="831"/>
        <end position="917"/>
    </location>
</feature>
<dbReference type="Gene3D" id="1.50.40.10">
    <property type="entry name" value="Mitochondrial carrier domain"/>
    <property type="match status" value="1"/>
</dbReference>
<gene>
    <name evidence="12" type="primary">SSCI20150.1</name>
</gene>
<dbReference type="AlphaFoldDB" id="A0A0F7RXP2"/>
<sequence>MNSAAAHSAKLIAEFEEQQNDQQQVIPPYPSEHPFGASKPGPFGGAGGAAVALTPHHDAFAASNEMSSFADWDAGYPAAPVDASAPSSELTHHTEAGPSRASSHTVGYQPRALTQYDYPGGWGAQTFNGVGGLTQDSASRIATLQAKLNQRLGPEYLSQRPGPGGGKKLTYIEGWKLVDLANEVFGFNGWSTTIVRLDVDFLDCSPDGTRFNAGVSCVVRVSLRDGAFHEDIGYGSAENARQKHAALEKGKKEAVTDATKRALKNFGKLLGNCTYDHQYLANALKVSNPPPKFDASELHRRPELRPPPPPAPQPPPPQAVPTHAAAARVLHPPQQQPSSNASNPPVPQPGSRATQPAETSNHAKAPAKPLPSMGAQQQVTSANGVSFNTSNANAPKDDQENVIEKRGAEDASREQVSDRQQRSMLARQAYLERQQAEARKAGSGETHQIVTTANGAQRRNHSAAAAEYEFGSDSFDDGLSEVLAGYDETSMGDAEAASRALEMEIDEAQRQHPSAEHDDSGDTSSVLQHSTYNAAADDSGVAFPSSENALKVKQEKVKALEMRRSTSPVKQVKMEAAIAPRRAGTGSGGYTSGANLMRNGTTSLSAASVGAGASRTAGMNPPSRRMTSTTLNGMGGVESATVGASVAGRAHGEPVNHGFVAGETVRGVKRPNEMAQGGNGRVVPSPAVASNGAFCLPSFPHMINTIPSSGISYQQPNNEMTSSQPKPLPFYAQFTAGAIAGVTELLCLYPLDVVKTRMQLQGKAVAGAAAGEHYNGMMDAFRKIIATEGAGRLYRGLVPPLMLEAPKRAVKFAANDFWGKTYRNLTGQDKMTQSLSVLTGCSAGATESVVVVPFELVKIRLQDKAQAHLYTGPMDVVSKIIKADGLLGLYAGLESTFWRHVLWNGGYFSVIHALRAQMPKAQSKPEQLRNDFVCGAIGGFVGTVLNTPADVVKSRIQNTPNVKGVP</sequence>
<dbReference type="InterPro" id="IPR007232">
    <property type="entry name" value="Rad52_Rad59_Rad22"/>
</dbReference>
<feature type="coiled-coil region" evidence="10">
    <location>
        <begin position="491"/>
        <end position="518"/>
    </location>
</feature>
<dbReference type="Gene3D" id="3.30.390.80">
    <property type="entry name" value="DNA repair protein Rad52/59/22"/>
    <property type="match status" value="1"/>
</dbReference>
<dbReference type="EMBL" id="CCFA01001035">
    <property type="protein sequence ID" value="CDR99407.1"/>
    <property type="molecule type" value="Genomic_DNA"/>
</dbReference>
<feature type="repeat" description="Solcar" evidence="9">
    <location>
        <begin position="926"/>
        <end position="966"/>
    </location>
</feature>
<evidence type="ECO:0000256" key="2">
    <source>
        <dbReference type="ARBA" id="ARBA00006638"/>
    </source>
</evidence>
<feature type="compositionally biased region" description="Polar residues" evidence="11">
    <location>
        <begin position="351"/>
        <end position="362"/>
    </location>
</feature>
<name>A0A0F7RXP2_9BASI</name>
<feature type="region of interest" description="Disordered" evidence="11">
    <location>
        <begin position="80"/>
        <end position="106"/>
    </location>
</feature>
<evidence type="ECO:0000256" key="1">
    <source>
        <dbReference type="ARBA" id="ARBA00004141"/>
    </source>
</evidence>
<reference evidence="13" key="1">
    <citation type="submission" date="2014-06" db="EMBL/GenBank/DDBJ databases">
        <authorList>
            <person name="Berkman P.J."/>
        </authorList>
    </citation>
    <scope>NUCLEOTIDE SEQUENCE [LARGE SCALE GENOMIC DNA]</scope>
</reference>